<dbReference type="SUPFAM" id="SSF82171">
    <property type="entry name" value="DPP6 N-terminal domain-like"/>
    <property type="match status" value="1"/>
</dbReference>
<accession>A0A239IYY2</accession>
<evidence type="ECO:0000313" key="4">
    <source>
        <dbReference type="EMBL" id="SNS98745.1"/>
    </source>
</evidence>
<keyword evidence="5" id="KW-1185">Reference proteome</keyword>
<feature type="region of interest" description="Disordered" evidence="1">
    <location>
        <begin position="178"/>
        <end position="198"/>
    </location>
</feature>
<proteinExistence type="predicted"/>
<dbReference type="AlphaFoldDB" id="A0A239IYY2"/>
<dbReference type="InterPro" id="IPR027946">
    <property type="entry name" value="Ogl_dom"/>
</dbReference>
<dbReference type="OrthoDB" id="8432779at2"/>
<dbReference type="EMBL" id="FZOU01000003">
    <property type="protein sequence ID" value="SNS98745.1"/>
    <property type="molecule type" value="Genomic_DNA"/>
</dbReference>
<evidence type="ECO:0000256" key="2">
    <source>
        <dbReference type="SAM" id="SignalP"/>
    </source>
</evidence>
<feature type="compositionally biased region" description="Low complexity" evidence="1">
    <location>
        <begin position="184"/>
        <end position="198"/>
    </location>
</feature>
<protein>
    <submittedName>
        <fullName evidence="4">Oligogalacturonide lyase</fullName>
    </submittedName>
</protein>
<organism evidence="4 5">
    <name type="scientific">Granulicella rosea</name>
    <dbReference type="NCBI Taxonomy" id="474952"/>
    <lineage>
        <taxon>Bacteria</taxon>
        <taxon>Pseudomonadati</taxon>
        <taxon>Acidobacteriota</taxon>
        <taxon>Terriglobia</taxon>
        <taxon>Terriglobales</taxon>
        <taxon>Acidobacteriaceae</taxon>
        <taxon>Granulicella</taxon>
    </lineage>
</organism>
<reference evidence="4 5" key="1">
    <citation type="submission" date="2017-06" db="EMBL/GenBank/DDBJ databases">
        <authorList>
            <person name="Kim H.J."/>
            <person name="Triplett B.A."/>
        </authorList>
    </citation>
    <scope>NUCLEOTIDE SEQUENCE [LARGE SCALE GENOMIC DNA]</scope>
    <source>
        <strain evidence="4 5">DSM 18704</strain>
    </source>
</reference>
<dbReference type="GO" id="GO:0045490">
    <property type="term" value="P:pectin catabolic process"/>
    <property type="evidence" value="ECO:0007669"/>
    <property type="project" value="InterPro"/>
</dbReference>
<feature type="signal peptide" evidence="2">
    <location>
        <begin position="1"/>
        <end position="23"/>
    </location>
</feature>
<feature type="region of interest" description="Disordered" evidence="1">
    <location>
        <begin position="452"/>
        <end position="474"/>
    </location>
</feature>
<feature type="domain" description="Oligogalacturonate lyase" evidence="3">
    <location>
        <begin position="223"/>
        <end position="434"/>
    </location>
</feature>
<dbReference type="Proteomes" id="UP000198356">
    <property type="component" value="Unassembled WGS sequence"/>
</dbReference>
<dbReference type="Gene3D" id="2.130.10.10">
    <property type="entry name" value="YVTN repeat-like/Quinoprotein amine dehydrogenase"/>
    <property type="match status" value="1"/>
</dbReference>
<name>A0A239IYY2_9BACT</name>
<keyword evidence="4" id="KW-0456">Lyase</keyword>
<evidence type="ECO:0000259" key="3">
    <source>
        <dbReference type="Pfam" id="PF14583"/>
    </source>
</evidence>
<dbReference type="RefSeq" id="WP_089408455.1">
    <property type="nucleotide sequence ID" value="NZ_FZOU01000003.1"/>
</dbReference>
<keyword evidence="2" id="KW-0732">Signal</keyword>
<sequence>MLSALRIVSLLGVFSLGSSLAVAQATPPRTWVDKDTGHRVYRLSDEPGSSGFYFNVNAYSPDKKLMVYTAPDGIHTLELATKKTRLLVANAPRPATGDRPGFRGGVRTIVVGSKTNSVFFTKFDPETEANTAYKADLITGAVTRLVALPPRASITSVNADETLAAGTYDENEEDVAKEYGGNRPLTTPGAPNNAPPQAGNLVQPEGKGAMMERRLASRIPVVLYTINLKTGSVKELLHSTDWIGHLLFSPTDPQLLMYCHEGPWQKVDRIWMIHTDGTHNTLIHKRTMLMEIAGHEFWGLDGRTIWYDWQYPKGEDFFLAGYNLETHRRTAYHMQRNEWSIHFNLTHDLSLFTGDGGDPGQVAKAPDGEWIELFRPREIRGEGALDDPNFWQPGVFESEHLVNMAHHNYKLEPNVRFTPDKSMVIFTSNMFGASYVIGVDVAKAMDAKPDEVVSTPELASRFNPSKPTPTPNDK</sequence>
<evidence type="ECO:0000313" key="5">
    <source>
        <dbReference type="Proteomes" id="UP000198356"/>
    </source>
</evidence>
<gene>
    <name evidence="4" type="ORF">SAMN05421770_103354</name>
</gene>
<feature type="chain" id="PRO_5012986480" evidence="2">
    <location>
        <begin position="24"/>
        <end position="474"/>
    </location>
</feature>
<dbReference type="GO" id="GO:0047487">
    <property type="term" value="F:oligogalacturonide lyase activity"/>
    <property type="evidence" value="ECO:0007669"/>
    <property type="project" value="InterPro"/>
</dbReference>
<dbReference type="Pfam" id="PF14583">
    <property type="entry name" value="Pectate_lyase22"/>
    <property type="match status" value="1"/>
</dbReference>
<evidence type="ECO:0000256" key="1">
    <source>
        <dbReference type="SAM" id="MobiDB-lite"/>
    </source>
</evidence>
<dbReference type="InterPro" id="IPR015943">
    <property type="entry name" value="WD40/YVTN_repeat-like_dom_sf"/>
</dbReference>